<gene>
    <name evidence="2" type="ORF">UFOVP972_347</name>
</gene>
<dbReference type="InterPro" id="IPR002654">
    <property type="entry name" value="Glyco_trans_25"/>
</dbReference>
<dbReference type="GO" id="GO:0016740">
    <property type="term" value="F:transferase activity"/>
    <property type="evidence" value="ECO:0007669"/>
    <property type="project" value="UniProtKB-KW"/>
</dbReference>
<accession>A0A6J5PV36</accession>
<name>A0A6J5PV36_9CAUD</name>
<feature type="domain" description="Glycosyl transferase family 25" evidence="1">
    <location>
        <begin position="15"/>
        <end position="114"/>
    </location>
</feature>
<evidence type="ECO:0000313" key="2">
    <source>
        <dbReference type="EMBL" id="CAB4175749.1"/>
    </source>
</evidence>
<dbReference type="Pfam" id="PF01755">
    <property type="entry name" value="Glyco_transf_25"/>
    <property type="match status" value="1"/>
</dbReference>
<dbReference type="CDD" id="cd06532">
    <property type="entry name" value="Glyco_transf_25"/>
    <property type="match status" value="1"/>
</dbReference>
<dbReference type="EMBL" id="LR796923">
    <property type="protein sequence ID" value="CAB4175749.1"/>
    <property type="molecule type" value="Genomic_DNA"/>
</dbReference>
<keyword evidence="2" id="KW-0808">Transferase</keyword>
<evidence type="ECO:0000259" key="1">
    <source>
        <dbReference type="Pfam" id="PF01755"/>
    </source>
</evidence>
<organism evidence="2">
    <name type="scientific">uncultured Caudovirales phage</name>
    <dbReference type="NCBI Taxonomy" id="2100421"/>
    <lineage>
        <taxon>Viruses</taxon>
        <taxon>Duplodnaviria</taxon>
        <taxon>Heunggongvirae</taxon>
        <taxon>Uroviricota</taxon>
        <taxon>Caudoviricetes</taxon>
        <taxon>Peduoviridae</taxon>
        <taxon>Maltschvirus</taxon>
        <taxon>Maltschvirus maltsch</taxon>
    </lineage>
</organism>
<sequence>MDFTHRHININEYFDKIFYINLDKDVHRNENMLSQFRSFNITNFERVTGVEVAQIPERSQYRNFIKSDSKYIIGQLGCRASHLSAIHLARAREYSKILILEDDVTFLEDPSSLLTVNQWLHNDWDMLYFGGLVEPFFRNQIVCAHAYGVTSNLFDDILQMGSTSGMEIDNFYAKIIQHMSYNHNETGKYRIRIIQPFNQIVQNKNYESNII</sequence>
<proteinExistence type="predicted"/>
<protein>
    <submittedName>
        <fullName evidence="2">Glycosyl transferase, family 25</fullName>
    </submittedName>
</protein>
<reference evidence="2" key="1">
    <citation type="submission" date="2020-05" db="EMBL/GenBank/DDBJ databases">
        <authorList>
            <person name="Chiriac C."/>
            <person name="Salcher M."/>
            <person name="Ghai R."/>
            <person name="Kavagutti S V."/>
        </authorList>
    </citation>
    <scope>NUCLEOTIDE SEQUENCE</scope>
</reference>